<keyword evidence="4" id="KW-1185">Reference proteome</keyword>
<feature type="compositionally biased region" description="Acidic residues" evidence="1">
    <location>
        <begin position="174"/>
        <end position="183"/>
    </location>
</feature>
<evidence type="ECO:0000256" key="1">
    <source>
        <dbReference type="SAM" id="MobiDB-lite"/>
    </source>
</evidence>
<dbReference type="GeneID" id="30173341"/>
<feature type="compositionally biased region" description="Pro residues" evidence="1">
    <location>
        <begin position="1"/>
        <end position="10"/>
    </location>
</feature>
<dbReference type="STRING" id="1296096.A0A1B9I168"/>
<sequence>MAPFTPPTPSTPSNALVLRRGAGPISSISQPPITPSTPKRAPRRHVVKHEFIEPALPSTPRRIMAPPTPPSTGLIRRSRTSTPSPRRRRSYTAPSPHRPRPPPISSSANFRAKLAEIRARAPRRASNGSGTLSNQNSSRRSSRGQATVEDDDDDEEVQFWRSGGRRGSTVDVAIEVDESDDDSPPSPTPSSITIRRDQSVIPVDRELSVTPSIGNSNDDHREGRADSTFSLSSFGSRATPFVRAPTWDDSDPRYGKYYPRADALNKDTNNTINNTIVNTSPVPLAFLQSIIRVSETITASQPKVKGETKKFDDNVFSDIDKLNIVQSAIFPNGTTKEHQDFINKIKVDLESSQIEISIEAISNLISIFRISFNQSIKSHLQDYKTSTNSRGSKEFRQNIWFNEFRTFLKYSKSTLPIEIDKNSAENILLTYRVICYESNEMKRIVDVLNEKFQDFNVARARKLLDTMIDLFAQAINIAWSK</sequence>
<reference evidence="2" key="3">
    <citation type="submission" date="2016-07" db="EMBL/GenBank/DDBJ databases">
        <title>Evolution of pathogenesis and genome organization in the Tremellales.</title>
        <authorList>
            <person name="Cuomo C."/>
            <person name="Litvintseva A."/>
            <person name="Heitman J."/>
            <person name="Chen Y."/>
            <person name="Sun S."/>
            <person name="Springer D."/>
            <person name="Dromer F."/>
            <person name="Young S."/>
            <person name="Zeng Q."/>
            <person name="Chapman S."/>
            <person name="Gujja S."/>
            <person name="Saif S."/>
            <person name="Birren B."/>
        </authorList>
    </citation>
    <scope>NUCLEOTIDE SEQUENCE</scope>
    <source>
        <strain evidence="2">CBS 10737</strain>
    </source>
</reference>
<reference evidence="3" key="2">
    <citation type="submission" date="2013-07" db="EMBL/GenBank/DDBJ databases">
        <authorList>
            <consortium name="The Broad Institute Genome Sequencing Platform"/>
            <person name="Cuomo C."/>
            <person name="Litvintseva A."/>
            <person name="Chen Y."/>
            <person name="Heitman J."/>
            <person name="Sun S."/>
            <person name="Springer D."/>
            <person name="Dromer F."/>
            <person name="Young S.K."/>
            <person name="Zeng Q."/>
            <person name="Gargeya S."/>
            <person name="Fitzgerald M."/>
            <person name="Abouelleil A."/>
            <person name="Alvarado L."/>
            <person name="Berlin A.M."/>
            <person name="Chapman S.B."/>
            <person name="Dewar J."/>
            <person name="Goldberg J."/>
            <person name="Griggs A."/>
            <person name="Gujja S."/>
            <person name="Hansen M."/>
            <person name="Howarth C."/>
            <person name="Imamovic A."/>
            <person name="Larimer J."/>
            <person name="McCowan C."/>
            <person name="Murphy C."/>
            <person name="Pearson M."/>
            <person name="Priest M."/>
            <person name="Roberts A."/>
            <person name="Saif S."/>
            <person name="Shea T."/>
            <person name="Sykes S."/>
            <person name="Wortman J."/>
            <person name="Nusbaum C."/>
            <person name="Birren B."/>
        </authorList>
    </citation>
    <scope>NUCLEOTIDE SEQUENCE</scope>
    <source>
        <strain evidence="3">CBS 10737</strain>
    </source>
</reference>
<evidence type="ECO:0000313" key="4">
    <source>
        <dbReference type="Proteomes" id="UP000094020"/>
    </source>
</evidence>
<dbReference type="RefSeq" id="XP_019010502.1">
    <property type="nucleotide sequence ID" value="XM_019156700.1"/>
</dbReference>
<dbReference type="EMBL" id="KI894012">
    <property type="protein sequence ID" value="OCF49283.1"/>
    <property type="molecule type" value="Genomic_DNA"/>
</dbReference>
<protein>
    <submittedName>
        <fullName evidence="2">Uncharacterized protein</fullName>
    </submittedName>
</protein>
<dbReference type="AlphaFoldDB" id="A0A1B9I168"/>
<evidence type="ECO:0000313" key="3">
    <source>
        <dbReference type="EMBL" id="WWC72187.1"/>
    </source>
</evidence>
<name>A0A1B9I168_9TREE</name>
<dbReference type="OrthoDB" id="2565208at2759"/>
<feature type="compositionally biased region" description="Polar residues" evidence="1">
    <location>
        <begin position="126"/>
        <end position="136"/>
    </location>
</feature>
<feature type="compositionally biased region" description="Acidic residues" evidence="1">
    <location>
        <begin position="148"/>
        <end position="157"/>
    </location>
</feature>
<organism evidence="2">
    <name type="scientific">Kwoniella pini CBS 10737</name>
    <dbReference type="NCBI Taxonomy" id="1296096"/>
    <lineage>
        <taxon>Eukaryota</taxon>
        <taxon>Fungi</taxon>
        <taxon>Dikarya</taxon>
        <taxon>Basidiomycota</taxon>
        <taxon>Agaricomycotina</taxon>
        <taxon>Tremellomycetes</taxon>
        <taxon>Tremellales</taxon>
        <taxon>Cryptococcaceae</taxon>
        <taxon>Kwoniella</taxon>
    </lineage>
</organism>
<evidence type="ECO:0000313" key="2">
    <source>
        <dbReference type="EMBL" id="OCF49283.1"/>
    </source>
</evidence>
<reference evidence="2" key="1">
    <citation type="submission" date="2013-07" db="EMBL/GenBank/DDBJ databases">
        <title>The Genome Sequence of Cryptococcus pinus CBS10737.</title>
        <authorList>
            <consortium name="The Broad Institute Genome Sequencing Platform"/>
            <person name="Cuomo C."/>
            <person name="Litvintseva A."/>
            <person name="Chen Y."/>
            <person name="Heitman J."/>
            <person name="Sun S."/>
            <person name="Springer D."/>
            <person name="Dromer F."/>
            <person name="Young S.K."/>
            <person name="Zeng Q."/>
            <person name="Gargeya S."/>
            <person name="Fitzgerald M."/>
            <person name="Abouelleil A."/>
            <person name="Alvarado L."/>
            <person name="Berlin A.M."/>
            <person name="Chapman S.B."/>
            <person name="Dewar J."/>
            <person name="Goldberg J."/>
            <person name="Griggs A."/>
            <person name="Gujja S."/>
            <person name="Hansen M."/>
            <person name="Howarth C."/>
            <person name="Imamovic A."/>
            <person name="Larimer J."/>
            <person name="McCowan C."/>
            <person name="Murphy C."/>
            <person name="Pearson M."/>
            <person name="Priest M."/>
            <person name="Roberts A."/>
            <person name="Saif S."/>
            <person name="Shea T."/>
            <person name="Sykes S."/>
            <person name="Wortman J."/>
            <person name="Nusbaum C."/>
            <person name="Birren B."/>
        </authorList>
    </citation>
    <scope>NUCLEOTIDE SEQUENCE [LARGE SCALE GENOMIC DNA]</scope>
    <source>
        <strain evidence="2">CBS 10737</strain>
    </source>
</reference>
<dbReference type="Proteomes" id="UP000094020">
    <property type="component" value="Chromosome 8"/>
</dbReference>
<dbReference type="KEGG" id="kpin:30173341"/>
<gene>
    <name evidence="2" type="ORF">I206_04972</name>
    <name evidence="3" type="ORF">I206_106147</name>
</gene>
<dbReference type="EMBL" id="CP144526">
    <property type="protein sequence ID" value="WWC72187.1"/>
    <property type="molecule type" value="Genomic_DNA"/>
</dbReference>
<feature type="region of interest" description="Disordered" evidence="1">
    <location>
        <begin position="1"/>
        <end position="231"/>
    </location>
</feature>
<accession>A0A1B9I168</accession>
<reference evidence="3" key="4">
    <citation type="submission" date="2024-02" db="EMBL/GenBank/DDBJ databases">
        <title>Comparative genomics of Cryptococcus and Kwoniella reveals pathogenesis evolution and contrasting modes of karyotype evolution via chromosome fusion or intercentromeric recombination.</title>
        <authorList>
            <person name="Coelho M.A."/>
            <person name="David-Palma M."/>
            <person name="Shea T."/>
            <person name="Bowers K."/>
            <person name="McGinley-Smith S."/>
            <person name="Mohammad A.W."/>
            <person name="Gnirke A."/>
            <person name="Yurkov A.M."/>
            <person name="Nowrousian M."/>
            <person name="Sun S."/>
            <person name="Cuomo C.A."/>
            <person name="Heitman J."/>
        </authorList>
    </citation>
    <scope>NUCLEOTIDE SEQUENCE</scope>
    <source>
        <strain evidence="3">CBS 10737</strain>
    </source>
</reference>
<feature type="compositionally biased region" description="Basic and acidic residues" evidence="1">
    <location>
        <begin position="194"/>
        <end position="207"/>
    </location>
</feature>
<proteinExistence type="predicted"/>